<dbReference type="Proteomes" id="UP001497744">
    <property type="component" value="Unassembled WGS sequence"/>
</dbReference>
<reference evidence="1 2" key="1">
    <citation type="submission" date="2021-06" db="EMBL/GenBank/DDBJ databases">
        <title>Genome sequence of Babesia caballi.</title>
        <authorList>
            <person name="Yamagishi J."/>
            <person name="Kidaka T."/>
            <person name="Ochi A."/>
        </authorList>
    </citation>
    <scope>NUCLEOTIDE SEQUENCE [LARGE SCALE GENOMIC DNA]</scope>
    <source>
        <strain evidence="1">USDA-D6B2</strain>
    </source>
</reference>
<name>A0AAV4LNS9_BABCB</name>
<keyword evidence="2" id="KW-1185">Reference proteome</keyword>
<evidence type="ECO:0000313" key="1">
    <source>
        <dbReference type="EMBL" id="GIX61506.1"/>
    </source>
</evidence>
<gene>
    <name evidence="1" type="ORF">BcabD6B2_09410</name>
</gene>
<evidence type="ECO:0000313" key="2">
    <source>
        <dbReference type="Proteomes" id="UP001497744"/>
    </source>
</evidence>
<sequence length="501" mass="51809">MTKKEPKEKFHNFQLEYYSSSYDTATQYCTGPATETVTRNVATGRNRQKRSVTAAAERSAGVAGTGTKLLLNADELVVLGVALTAAGSASLDLAGAKGNDKVSNEGVLRLTRPVRNHDTPLVGVTQQASVNGLSDGANLVDLEEKRVARFLLQGSLDALGVGDQKVVAHNLDGRTNLLSEHLVRLPVVLVEGVLDGNDGVLAAQLLVVGDHLGARLEVGLGKLEAEVVGLGLLDVELRSSDVHGNLHLTVEASLLDGLNQKVKRLLGRLDVGGEPALVADVGGVLAVLGVDDLLEVVVDLAAHADGLTEGGGAEGQNHELLHGQAVASVRAAVDDVQAGNGEGVLVGGLASELSKVLVERDLLVLSGGAGSGHGDDEDGVGAELGLGVPPLVDGAVQVLHHQVVQRLLLTHILAHDPGRDGGVDILDGLQHTLAEVAGLVPVAELQGLVDAGGGARGAGSPEDTISGAEVNLDRGIATGVCKRLESRGPRTYREFRERERT</sequence>
<comment type="caution">
    <text evidence="1">The sequence shown here is derived from an EMBL/GenBank/DDBJ whole genome shotgun (WGS) entry which is preliminary data.</text>
</comment>
<dbReference type="EMBL" id="BPLF01000001">
    <property type="protein sequence ID" value="GIX61506.1"/>
    <property type="molecule type" value="Genomic_DNA"/>
</dbReference>
<organism evidence="1 2">
    <name type="scientific">Babesia caballi</name>
    <dbReference type="NCBI Taxonomy" id="5871"/>
    <lineage>
        <taxon>Eukaryota</taxon>
        <taxon>Sar</taxon>
        <taxon>Alveolata</taxon>
        <taxon>Apicomplexa</taxon>
        <taxon>Aconoidasida</taxon>
        <taxon>Piroplasmida</taxon>
        <taxon>Babesiidae</taxon>
        <taxon>Babesia</taxon>
    </lineage>
</organism>
<dbReference type="GeneID" id="94192989"/>
<dbReference type="AlphaFoldDB" id="A0AAV4LNS9"/>
<dbReference type="AntiFam" id="ANF00127">
    <property type="entry name" value="Shadow ORF (opposite eno)"/>
</dbReference>
<accession>A0AAV4LNS9</accession>
<dbReference type="RefSeq" id="XP_067713577.1">
    <property type="nucleotide sequence ID" value="XM_067857476.1"/>
</dbReference>
<protein>
    <submittedName>
        <fullName evidence="1">Uncharacterized protein</fullName>
    </submittedName>
</protein>
<proteinExistence type="predicted"/>